<protein>
    <submittedName>
        <fullName evidence="6">Transposase</fullName>
    </submittedName>
</protein>
<dbReference type="GO" id="GO:0003677">
    <property type="term" value="F:DNA binding"/>
    <property type="evidence" value="ECO:0007669"/>
    <property type="project" value="UniProtKB-KW"/>
</dbReference>
<dbReference type="AlphaFoldDB" id="D9ZZE4"/>
<dbReference type="SUPFAM" id="SSF53098">
    <property type="entry name" value="Ribonuclease H-like"/>
    <property type="match status" value="1"/>
</dbReference>
<dbReference type="Gene3D" id="3.90.350.10">
    <property type="entry name" value="Transposase Inhibitor Protein From Tn5, Chain A, domain 1"/>
    <property type="match status" value="1"/>
</dbReference>
<dbReference type="PANTHER" id="PTHR33258:SF1">
    <property type="entry name" value="TRANSPOSASE INSL FOR INSERTION SEQUENCE ELEMENT IS186A-RELATED"/>
    <property type="match status" value="1"/>
</dbReference>
<accession>D9ZZE4</accession>
<sequence>MNKITCLSKKLKEFFNEKADKISIRTGFIKRKRKLRGSSFIKAMVLGNIGVDNCSIETMCQLLNEDSIEMTKQGLDFRFTEEAVEFMKRMYNESLMLFKGILQINCRILKQFRSVKLLDSSYISLPNSMENMYKGYGTSYSGYESNTKSRIKLQLVFDYLNQTLTQLNITEGIRSDQGYRRYLSSISNNDLLISDLGYFVPSSFKQLNETGAYFISRYKSDTNIYDIETNQKIELLECLEDKLFLENEVLLGKETKVKVRIICQKLTEEQSMARRRKANRLAKSHGYTSSKRNQKLLNWSIFITNVSENKISAEQVLTIYRARWQIELLFKLYKSHIRLDKLKGKPYRVLCELYAKLCAVLIFHGIVGCTELKKDTELSLTKAFIELKRRIRELFLALSSRINNLRIFLKKLTTDWSQFSVKDRYRKIRVSTLSSLNFLTLAS</sequence>
<evidence type="ECO:0000256" key="3">
    <source>
        <dbReference type="ARBA" id="ARBA00023125"/>
    </source>
</evidence>
<dbReference type="GO" id="GO:0006313">
    <property type="term" value="P:DNA transposition"/>
    <property type="evidence" value="ECO:0007669"/>
    <property type="project" value="InterPro"/>
</dbReference>
<dbReference type="Pfam" id="PF01609">
    <property type="entry name" value="DDE_Tnp_1"/>
    <property type="match status" value="1"/>
</dbReference>
<evidence type="ECO:0000313" key="6">
    <source>
        <dbReference type="EMBL" id="ADK88906.1"/>
    </source>
</evidence>
<evidence type="ECO:0000259" key="5">
    <source>
        <dbReference type="Pfam" id="PF01609"/>
    </source>
</evidence>
<dbReference type="InterPro" id="IPR002559">
    <property type="entry name" value="Transposase_11"/>
</dbReference>
<reference evidence="6" key="1">
    <citation type="submission" date="2010-05" db="EMBL/GenBank/DDBJ databases">
        <title>Insertion sequences in Wolbachia infecting rice water weevil (Coleoptera, Curculionidae).</title>
        <authorList>
            <person name="Chen S.J."/>
            <person name="Cheng J.A."/>
            <person name="Jiang M.X."/>
        </authorList>
    </citation>
    <scope>NUCLEOTIDE SEQUENCE</scope>
</reference>
<dbReference type="NCBIfam" id="NF033592">
    <property type="entry name" value="transpos_IS4_1"/>
    <property type="match status" value="1"/>
</dbReference>
<dbReference type="GO" id="GO:0004803">
    <property type="term" value="F:transposase activity"/>
    <property type="evidence" value="ECO:0007669"/>
    <property type="project" value="InterPro"/>
</dbReference>
<dbReference type="InterPro" id="IPR047952">
    <property type="entry name" value="Transpos_IS4"/>
</dbReference>
<keyword evidence="4" id="KW-0233">DNA recombination</keyword>
<evidence type="ECO:0000256" key="1">
    <source>
        <dbReference type="ARBA" id="ARBA00010075"/>
    </source>
</evidence>
<organism evidence="6">
    <name type="scientific">Wolbachia endosymbiont of Lissorhoptrus oryzophilus</name>
    <dbReference type="NCBI Taxonomy" id="264031"/>
    <lineage>
        <taxon>Bacteria</taxon>
        <taxon>Pseudomonadati</taxon>
        <taxon>Pseudomonadota</taxon>
        <taxon>Alphaproteobacteria</taxon>
        <taxon>Rickettsiales</taxon>
        <taxon>Anaplasmataceae</taxon>
        <taxon>Wolbachieae</taxon>
        <taxon>Wolbachia</taxon>
    </lineage>
</organism>
<dbReference type="PANTHER" id="PTHR33258">
    <property type="entry name" value="TRANSPOSASE INSL FOR INSERTION SEQUENCE ELEMENT IS186A-RELATED"/>
    <property type="match status" value="1"/>
</dbReference>
<dbReference type="EMBL" id="HM209310">
    <property type="protein sequence ID" value="ADK88906.1"/>
    <property type="molecule type" value="Genomic_DNA"/>
</dbReference>
<evidence type="ECO:0000256" key="2">
    <source>
        <dbReference type="ARBA" id="ARBA00022578"/>
    </source>
</evidence>
<keyword evidence="3" id="KW-0238">DNA-binding</keyword>
<proteinExistence type="inferred from homology"/>
<dbReference type="InterPro" id="IPR012337">
    <property type="entry name" value="RNaseH-like_sf"/>
</dbReference>
<evidence type="ECO:0000256" key="4">
    <source>
        <dbReference type="ARBA" id="ARBA00023172"/>
    </source>
</evidence>
<comment type="similarity">
    <text evidence="1">Belongs to the transposase 11 family.</text>
</comment>
<name>D9ZZE4_9RICK</name>
<keyword evidence="2" id="KW-0815">Transposition</keyword>
<feature type="domain" description="Transposase IS4-like" evidence="5">
    <location>
        <begin position="111"/>
        <end position="361"/>
    </location>
</feature>